<comment type="caution">
    <text evidence="1">The sequence shown here is derived from an EMBL/GenBank/DDBJ whole genome shotgun (WGS) entry which is preliminary data.</text>
</comment>
<dbReference type="Proteomes" id="UP001193866">
    <property type="component" value="Unassembled WGS sequence"/>
</dbReference>
<evidence type="ECO:0000313" key="2">
    <source>
        <dbReference type="Proteomes" id="UP001193866"/>
    </source>
</evidence>
<gene>
    <name evidence="1" type="ORF">FYL34_003849</name>
</gene>
<evidence type="ECO:0000313" key="1">
    <source>
        <dbReference type="EMBL" id="EFW2673734.1"/>
    </source>
</evidence>
<dbReference type="EMBL" id="AAUSQI010000025">
    <property type="protein sequence ID" value="EFW2673734.1"/>
    <property type="molecule type" value="Genomic_DNA"/>
</dbReference>
<accession>A0AAN3SN84</accession>
<name>A0AAN3SN84_SHISO</name>
<dbReference type="AlphaFoldDB" id="A0AAN3SN84"/>
<protein>
    <submittedName>
        <fullName evidence="1">Uncharacterized protein</fullName>
    </submittedName>
</protein>
<proteinExistence type="predicted"/>
<organism evidence="1 2">
    <name type="scientific">Shigella sonnei</name>
    <dbReference type="NCBI Taxonomy" id="624"/>
    <lineage>
        <taxon>Bacteria</taxon>
        <taxon>Pseudomonadati</taxon>
        <taxon>Pseudomonadota</taxon>
        <taxon>Gammaproteobacteria</taxon>
        <taxon>Enterobacterales</taxon>
        <taxon>Enterobacteriaceae</taxon>
        <taxon>Shigella</taxon>
    </lineage>
</organism>
<sequence>MNEHEAPDYREIFFMGNASQFVGKNRKRKESKKSDKGNVMKSVCKTLIEVSPCRMQNVTGRDDYLSWAIKKRLSEMLNTRS</sequence>
<reference evidence="1" key="1">
    <citation type="submission" date="2020-02" db="EMBL/GenBank/DDBJ databases">
        <authorList>
            <consortium name="PulseNet: The National Subtyping Network for Foodborne Disease Surveillance"/>
            <person name="Tarr C.L."/>
            <person name="Trees E."/>
            <person name="Katz L.S."/>
            <person name="Carleton-Romer H.A."/>
            <person name="Stroika S."/>
            <person name="Kucerova Z."/>
            <person name="Roache K.F."/>
            <person name="Sabol A.L."/>
            <person name="Besser J."/>
            <person name="Gerner-Smidt P."/>
        </authorList>
    </citation>
    <scope>NUCLEOTIDE SEQUENCE</scope>
    <source>
        <strain evidence="1">PNUSAE030131</strain>
    </source>
</reference>